<gene>
    <name evidence="1" type="ORF">GS617_00005</name>
</gene>
<organism evidence="1 2">
    <name type="scientific">Ruegeria atlantica</name>
    <dbReference type="NCBI Taxonomy" id="81569"/>
    <lineage>
        <taxon>Bacteria</taxon>
        <taxon>Pseudomonadati</taxon>
        <taxon>Pseudomonadota</taxon>
        <taxon>Alphaproteobacteria</taxon>
        <taxon>Rhodobacterales</taxon>
        <taxon>Roseobacteraceae</taxon>
        <taxon>Ruegeria</taxon>
    </lineage>
</organism>
<accession>A0ABX1W6Y8</accession>
<evidence type="ECO:0000313" key="2">
    <source>
        <dbReference type="Proteomes" id="UP000599383"/>
    </source>
</evidence>
<comment type="caution">
    <text evidence="1">The sequence shown here is derived from an EMBL/GenBank/DDBJ whole genome shotgun (WGS) entry which is preliminary data.</text>
</comment>
<dbReference type="Proteomes" id="UP000599383">
    <property type="component" value="Unassembled WGS sequence"/>
</dbReference>
<protein>
    <submittedName>
        <fullName evidence="1">Uncharacterized protein</fullName>
    </submittedName>
</protein>
<dbReference type="RefSeq" id="WP_171362414.1">
    <property type="nucleotide sequence ID" value="NZ_WVQY01000001.1"/>
</dbReference>
<name>A0ABX1W6Y8_9RHOB</name>
<dbReference type="EMBL" id="WVQY01000001">
    <property type="protein sequence ID" value="NOD28643.1"/>
    <property type="molecule type" value="Genomic_DNA"/>
</dbReference>
<proteinExistence type="predicted"/>
<sequence length="562" mass="63841">MVGLEDLLEVSVPPSDKKSTWFTEAETAVDYVARNAREDEIVLYTNVGQTYINAVLLPLASVTPPDTQALKHAHFDPTNQWRLEHVSGGGQPDRMYLSSPCDDFGIKGSEYGQQLVFRRQFTDVDKGEMRTEISQQLIHALEIYWLDEENAYCRLNEEGDIEPVIRQLCLEKQANQPGAILVTILAKDLHRYMAVTECALVTKFDFTRFISGSFSGWQDTKRDNLEATDLFYDFGVQPGASFANGVLITRPLVTKDDLIAKAKDEWSGKNKEYASFKAHDWKNNRLIETSCAPTSLSSYFEEGSSLPFQTTPAFFKGEVLQKYKADPEKFQLENRSIHSRAGWYLKAYDVNDAGQVHAYLCDLAMLPYNEQLYWKSFNEWPKAPISTRSFQTDFQGSFSSIPDPLEELKHEVQKLDSIRPDWWKPRGKAAANSLHYPTSTSPDEWSNAILALDQFVVEGFVTKALRKKIDEAGSSYEKQWQSIRLLQQVLVLSGLNETEASDLIEPLKRTHALRSKTKGHLAPTEKSETVKALRKEHGSLSSHFRSLVEDVLRAFDRVVELL</sequence>
<reference evidence="1 2" key="1">
    <citation type="submission" date="2019-12" db="EMBL/GenBank/DDBJ databases">
        <title>Ruegeria JWLKs population differentiation of coral mucus and skeleton niches.</title>
        <authorList>
            <person name="Luo D."/>
        </authorList>
    </citation>
    <scope>NUCLEOTIDE SEQUENCE [LARGE SCALE GENOMIC DNA]</scope>
    <source>
        <strain evidence="1 2">HKCCD6238</strain>
    </source>
</reference>
<evidence type="ECO:0000313" key="1">
    <source>
        <dbReference type="EMBL" id="NOD28643.1"/>
    </source>
</evidence>
<keyword evidence="2" id="KW-1185">Reference proteome</keyword>